<dbReference type="Proteomes" id="UP000269708">
    <property type="component" value="Unassembled WGS sequence"/>
</dbReference>
<accession>A0A3N4V0X3</accession>
<keyword evidence="1" id="KW-0472">Membrane</keyword>
<feature type="transmembrane region" description="Helical" evidence="1">
    <location>
        <begin position="24"/>
        <end position="41"/>
    </location>
</feature>
<dbReference type="Pfam" id="PF14316">
    <property type="entry name" value="DUF4381"/>
    <property type="match status" value="1"/>
</dbReference>
<reference evidence="2 3" key="1">
    <citation type="submission" date="2018-11" db="EMBL/GenBank/DDBJ databases">
        <title>Genomic Encyclopedia of Type Strains, Phase IV (KMG-IV): sequencing the most valuable type-strain genomes for metagenomic binning, comparative biology and taxonomic classification.</title>
        <authorList>
            <person name="Goeker M."/>
        </authorList>
    </citation>
    <scope>NUCLEOTIDE SEQUENCE [LARGE SCALE GENOMIC DNA]</scope>
    <source>
        <strain evidence="2 3">DSM 25623</strain>
    </source>
</reference>
<evidence type="ECO:0000313" key="2">
    <source>
        <dbReference type="EMBL" id="RPE74815.1"/>
    </source>
</evidence>
<evidence type="ECO:0000256" key="1">
    <source>
        <dbReference type="SAM" id="Phobius"/>
    </source>
</evidence>
<keyword evidence="1" id="KW-1133">Transmembrane helix</keyword>
<comment type="caution">
    <text evidence="2">The sequence shown here is derived from an EMBL/GenBank/DDBJ whole genome shotgun (WGS) entry which is preliminary data.</text>
</comment>
<dbReference type="InterPro" id="IPR025489">
    <property type="entry name" value="DUF4381"/>
</dbReference>
<evidence type="ECO:0000313" key="3">
    <source>
        <dbReference type="Proteomes" id="UP000269708"/>
    </source>
</evidence>
<keyword evidence="1" id="KW-0812">Transmembrane</keyword>
<sequence length="158" mass="17717">MGAALVLRDIHQPPPPPWWPPAPGWWLLAALVLALAAWGAWRGWRRRARRRALAAWFDRALAEAGSPPAQVAAISELLRRAARRRDPRADRLQGEEWLAFLDASPPGRRARRAPSSAFRDGPGRLLLDGAYRRDVDPRAVAALRALARVRFLQWMDAA</sequence>
<organism evidence="2 3">
    <name type="scientific">Vulcaniibacterium tengchongense</name>
    <dbReference type="NCBI Taxonomy" id="1273429"/>
    <lineage>
        <taxon>Bacteria</taxon>
        <taxon>Pseudomonadati</taxon>
        <taxon>Pseudomonadota</taxon>
        <taxon>Gammaproteobacteria</taxon>
        <taxon>Lysobacterales</taxon>
        <taxon>Lysobacteraceae</taxon>
        <taxon>Vulcaniibacterium</taxon>
    </lineage>
</organism>
<protein>
    <submittedName>
        <fullName evidence="2">Uncharacterized protein DUF4381</fullName>
    </submittedName>
</protein>
<gene>
    <name evidence="2" type="ORF">EDC50_3028</name>
</gene>
<name>A0A3N4V0X3_9GAMM</name>
<dbReference type="RefSeq" id="WP_123771341.1">
    <property type="nucleotide sequence ID" value="NZ_RKQN01000006.1"/>
</dbReference>
<dbReference type="EMBL" id="RKQN01000006">
    <property type="protein sequence ID" value="RPE74815.1"/>
    <property type="molecule type" value="Genomic_DNA"/>
</dbReference>
<proteinExistence type="predicted"/>
<keyword evidence="3" id="KW-1185">Reference proteome</keyword>
<dbReference type="AlphaFoldDB" id="A0A3N4V0X3"/>